<keyword evidence="2" id="KW-0732">Signal</keyword>
<feature type="compositionally biased region" description="Acidic residues" evidence="1">
    <location>
        <begin position="85"/>
        <end position="106"/>
    </location>
</feature>
<comment type="caution">
    <text evidence="3">The sequence shown here is derived from an EMBL/GenBank/DDBJ whole genome shotgun (WGS) entry which is preliminary data.</text>
</comment>
<feature type="compositionally biased region" description="Low complexity" evidence="1">
    <location>
        <begin position="32"/>
        <end position="56"/>
    </location>
</feature>
<evidence type="ECO:0000313" key="3">
    <source>
        <dbReference type="EMBL" id="MBR0553660.1"/>
    </source>
</evidence>
<organism evidence="3 4">
    <name type="scientific">Stakelama marina</name>
    <dbReference type="NCBI Taxonomy" id="2826939"/>
    <lineage>
        <taxon>Bacteria</taxon>
        <taxon>Pseudomonadati</taxon>
        <taxon>Pseudomonadota</taxon>
        <taxon>Alphaproteobacteria</taxon>
        <taxon>Sphingomonadales</taxon>
        <taxon>Sphingomonadaceae</taxon>
        <taxon>Stakelama</taxon>
    </lineage>
</organism>
<feature type="signal peptide" evidence="2">
    <location>
        <begin position="1"/>
        <end position="19"/>
    </location>
</feature>
<proteinExistence type="predicted"/>
<dbReference type="RefSeq" id="WP_284054904.1">
    <property type="nucleotide sequence ID" value="NZ_JAGRQC010000004.1"/>
</dbReference>
<gene>
    <name evidence="3" type="ORF">J7S20_14210</name>
</gene>
<dbReference type="AlphaFoldDB" id="A0A8T4IGH3"/>
<feature type="region of interest" description="Disordered" evidence="1">
    <location>
        <begin position="12"/>
        <end position="106"/>
    </location>
</feature>
<sequence length="106" mass="10367">MLKYVLAAGAIAVAGPAMAQSTTGQDMGHHMQPQAAPTQAMPATPAVPATPATPADPENDTSAVPATPATPATAATPEDPGANATEDDSDNGTDAMDNETDPEGGA</sequence>
<evidence type="ECO:0000256" key="1">
    <source>
        <dbReference type="SAM" id="MobiDB-lite"/>
    </source>
</evidence>
<accession>A0A8T4IGH3</accession>
<name>A0A8T4IGH3_9SPHN</name>
<reference evidence="3" key="1">
    <citation type="submission" date="2021-04" db="EMBL/GenBank/DDBJ databases">
        <title>Ouciella asimina sp. nov., isolated from the surface seawater in the hydrothermal field of Okinawa Trough.</title>
        <authorList>
            <person name="Shuang W."/>
        </authorList>
    </citation>
    <scope>NUCLEOTIDE SEQUENCE</scope>
    <source>
        <strain evidence="3">LXI357</strain>
    </source>
</reference>
<feature type="chain" id="PRO_5035902374" evidence="2">
    <location>
        <begin position="20"/>
        <end position="106"/>
    </location>
</feature>
<evidence type="ECO:0000256" key="2">
    <source>
        <dbReference type="SAM" id="SignalP"/>
    </source>
</evidence>
<protein>
    <submittedName>
        <fullName evidence="3">Uncharacterized protein</fullName>
    </submittedName>
</protein>
<dbReference type="Proteomes" id="UP000676996">
    <property type="component" value="Unassembled WGS sequence"/>
</dbReference>
<evidence type="ECO:0000313" key="4">
    <source>
        <dbReference type="Proteomes" id="UP000676996"/>
    </source>
</evidence>
<keyword evidence="4" id="KW-1185">Reference proteome</keyword>
<feature type="compositionally biased region" description="Low complexity" evidence="1">
    <location>
        <begin position="65"/>
        <end position="77"/>
    </location>
</feature>
<dbReference type="EMBL" id="JAGRQC010000004">
    <property type="protein sequence ID" value="MBR0553660.1"/>
    <property type="molecule type" value="Genomic_DNA"/>
</dbReference>